<dbReference type="Proteomes" id="UP000726777">
    <property type="component" value="Unassembled WGS sequence"/>
</dbReference>
<dbReference type="RefSeq" id="WP_228085810.1">
    <property type="nucleotide sequence ID" value="NZ_JACVHL010000006.1"/>
</dbReference>
<dbReference type="AlphaFoldDB" id="A0A9Q3UE28"/>
<evidence type="ECO:0000256" key="1">
    <source>
        <dbReference type="SAM" id="MobiDB-lite"/>
    </source>
</evidence>
<feature type="compositionally biased region" description="Basic residues" evidence="1">
    <location>
        <begin position="280"/>
        <end position="290"/>
    </location>
</feature>
<proteinExistence type="predicted"/>
<reference evidence="2" key="1">
    <citation type="submission" date="2020-09" db="EMBL/GenBank/DDBJ databases">
        <title>Genome sequence of Vibrio parahaemolyticus isolates.</title>
        <authorList>
            <person name="Hammerl J.A."/>
            <person name="Strauch E."/>
        </authorList>
    </citation>
    <scope>NUCLEOTIDE SEQUENCE</scope>
    <source>
        <strain evidence="2">17-VB00146</strain>
    </source>
</reference>
<gene>
    <name evidence="2" type="ORF">IB292_08645</name>
</gene>
<organism evidence="2 3">
    <name type="scientific">Vibrio parahaemolyticus</name>
    <dbReference type="NCBI Taxonomy" id="670"/>
    <lineage>
        <taxon>Bacteria</taxon>
        <taxon>Pseudomonadati</taxon>
        <taxon>Pseudomonadota</taxon>
        <taxon>Gammaproteobacteria</taxon>
        <taxon>Vibrionales</taxon>
        <taxon>Vibrionaceae</taxon>
        <taxon>Vibrio</taxon>
    </lineage>
</organism>
<name>A0A9Q3UE28_VIBPH</name>
<evidence type="ECO:0000313" key="3">
    <source>
        <dbReference type="Proteomes" id="UP000726777"/>
    </source>
</evidence>
<evidence type="ECO:0000313" key="2">
    <source>
        <dbReference type="EMBL" id="MCC3805105.1"/>
    </source>
</evidence>
<feature type="region of interest" description="Disordered" evidence="1">
    <location>
        <begin position="264"/>
        <end position="290"/>
    </location>
</feature>
<comment type="caution">
    <text evidence="2">The sequence shown here is derived from an EMBL/GenBank/DDBJ whole genome shotgun (WGS) entry which is preliminary data.</text>
</comment>
<accession>A0A9Q3UE28</accession>
<dbReference type="EMBL" id="JACVHL010000006">
    <property type="protein sequence ID" value="MCC3805105.1"/>
    <property type="molecule type" value="Genomic_DNA"/>
</dbReference>
<sequence>MKSFIYNSKMNELELLKLVTQFIIYNLNKSKNSTEFFKILQKSNIQPVLDKNKNLLFNVKNDKNKLVKSFKIDDLNSPDITKQGFIERFKDFFERLELLHANSERNPKQAKIKRSGLFKWKDENGNTYFYLDNDKNNFVFKQFANGQMVCKSDSKSLDLMTKEQIKNGWQSVQVSSNNKEYIKNKIKYWYKHKKTASITDISLSENSVFEGLSIDELKDALGDRKLNDFEIGHIKKYFLSDQASEQELKNNFAMSVEKPCVFEASNDPVLNPNEPEPTKKPRKKRNLKLW</sequence>
<protein>
    <submittedName>
        <fullName evidence="2">Uncharacterized protein</fullName>
    </submittedName>
</protein>